<accession>A0A1T5CU34</accession>
<dbReference type="EMBL" id="FUYQ01000014">
    <property type="protein sequence ID" value="SKB63048.1"/>
    <property type="molecule type" value="Genomic_DNA"/>
</dbReference>
<sequence length="59" mass="7335">MIWGYSQIKSCIERVFLNGKKELRYSLLIFNLKLIIYTINPMNKLNYLFRSKYIIYYFR</sequence>
<protein>
    <submittedName>
        <fullName evidence="2">Uncharacterized protein</fullName>
    </submittedName>
</protein>
<keyword evidence="1" id="KW-0472">Membrane</keyword>
<dbReference type="AlphaFoldDB" id="A0A1T5CU34"/>
<reference evidence="3" key="1">
    <citation type="submission" date="2017-02" db="EMBL/GenBank/DDBJ databases">
        <authorList>
            <person name="Varghese N."/>
            <person name="Submissions S."/>
        </authorList>
    </citation>
    <scope>NUCLEOTIDE SEQUENCE [LARGE SCALE GENOMIC DNA]</scope>
    <source>
        <strain evidence="3">DSM 24967</strain>
    </source>
</reference>
<feature type="transmembrane region" description="Helical" evidence="1">
    <location>
        <begin position="23"/>
        <end position="40"/>
    </location>
</feature>
<evidence type="ECO:0000256" key="1">
    <source>
        <dbReference type="SAM" id="Phobius"/>
    </source>
</evidence>
<evidence type="ECO:0000313" key="3">
    <source>
        <dbReference type="Proteomes" id="UP000190852"/>
    </source>
</evidence>
<keyword evidence="3" id="KW-1185">Reference proteome</keyword>
<dbReference type="Proteomes" id="UP000190852">
    <property type="component" value="Unassembled WGS sequence"/>
</dbReference>
<name>A0A1T5CU34_9BACT</name>
<evidence type="ECO:0000313" key="2">
    <source>
        <dbReference type="EMBL" id="SKB63048.1"/>
    </source>
</evidence>
<gene>
    <name evidence="2" type="ORF">SAMN05660349_02096</name>
</gene>
<keyword evidence="1" id="KW-1133">Transmembrane helix</keyword>
<organism evidence="2 3">
    <name type="scientific">Parabacteroides chartae</name>
    <dbReference type="NCBI Taxonomy" id="1037355"/>
    <lineage>
        <taxon>Bacteria</taxon>
        <taxon>Pseudomonadati</taxon>
        <taxon>Bacteroidota</taxon>
        <taxon>Bacteroidia</taxon>
        <taxon>Bacteroidales</taxon>
        <taxon>Tannerellaceae</taxon>
        <taxon>Parabacteroides</taxon>
    </lineage>
</organism>
<keyword evidence="1" id="KW-0812">Transmembrane</keyword>
<proteinExistence type="predicted"/>